<name>A0AAV1T086_9STRA</name>
<protein>
    <submittedName>
        <fullName evidence="1">Uncharacterized protein</fullName>
    </submittedName>
</protein>
<dbReference type="AlphaFoldDB" id="A0AAV1T086"/>
<comment type="caution">
    <text evidence="1">The sequence shown here is derived from an EMBL/GenBank/DDBJ whole genome shotgun (WGS) entry which is preliminary data.</text>
</comment>
<evidence type="ECO:0000313" key="2">
    <source>
        <dbReference type="EMBL" id="CAK7941249.1"/>
    </source>
</evidence>
<dbReference type="Proteomes" id="UP001162060">
    <property type="component" value="Unassembled WGS sequence"/>
</dbReference>
<gene>
    <name evidence="2" type="ORF">PM001_LOCUS26399</name>
    <name evidence="1" type="ORF">PM001_LOCUS548</name>
</gene>
<reference evidence="1" key="1">
    <citation type="submission" date="2024-01" db="EMBL/GenBank/DDBJ databases">
        <authorList>
            <person name="Webb A."/>
        </authorList>
    </citation>
    <scope>NUCLEOTIDE SEQUENCE</scope>
    <source>
        <strain evidence="1">Pm1</strain>
    </source>
</reference>
<accession>A0AAV1T086</accession>
<evidence type="ECO:0000313" key="3">
    <source>
        <dbReference type="Proteomes" id="UP001162060"/>
    </source>
</evidence>
<dbReference type="EMBL" id="CAKLBY020000264">
    <property type="protein sequence ID" value="CAK7941249.1"/>
    <property type="molecule type" value="Genomic_DNA"/>
</dbReference>
<dbReference type="EMBL" id="CAKLBY020000003">
    <property type="protein sequence ID" value="CAK7893168.1"/>
    <property type="molecule type" value="Genomic_DNA"/>
</dbReference>
<evidence type="ECO:0000313" key="1">
    <source>
        <dbReference type="EMBL" id="CAK7893168.1"/>
    </source>
</evidence>
<sequence length="49" mass="5517">MKKSDFEGFEVSVEKKPCGAPDFEKELPEFILTRDSGELSENLVLLKAD</sequence>
<proteinExistence type="predicted"/>
<organism evidence="1 3">
    <name type="scientific">Peronospora matthiolae</name>
    <dbReference type="NCBI Taxonomy" id="2874970"/>
    <lineage>
        <taxon>Eukaryota</taxon>
        <taxon>Sar</taxon>
        <taxon>Stramenopiles</taxon>
        <taxon>Oomycota</taxon>
        <taxon>Peronosporomycetes</taxon>
        <taxon>Peronosporales</taxon>
        <taxon>Peronosporaceae</taxon>
        <taxon>Peronospora</taxon>
    </lineage>
</organism>